<dbReference type="GeneID" id="48948555"/>
<keyword evidence="1" id="KW-1133">Transmembrane helix</keyword>
<reference evidence="3 6" key="3">
    <citation type="submission" date="2018-09" db="EMBL/GenBank/DDBJ databases">
        <title>Draft genome sequences of Legionella taurinensis isolated from water samples.</title>
        <authorList>
            <person name="Chakeri A."/>
            <person name="Allerberger F."/>
            <person name="Kundi M."/>
            <person name="Ruppitsch W."/>
            <person name="Schmid D."/>
        </authorList>
    </citation>
    <scope>NUCLEOTIDE SEQUENCE [LARGE SCALE GENOMIC DNA]</scope>
    <source>
        <strain evidence="3 6">4570-18-6</strain>
    </source>
</reference>
<dbReference type="OrthoDB" id="7618855at2"/>
<evidence type="ECO:0000313" key="5">
    <source>
        <dbReference type="Proteomes" id="UP000251035"/>
    </source>
</evidence>
<keyword evidence="1" id="KW-0472">Membrane</keyword>
<evidence type="ECO:0000313" key="2">
    <source>
        <dbReference type="EMBL" id="PUT48807.1"/>
    </source>
</evidence>
<reference evidence="2 5" key="1">
    <citation type="submission" date="2018-04" db="EMBL/GenBank/DDBJ databases">
        <title>Whole genome sequence comparison of clinical and drinking water Legionella pneumophila isolates associated with the Flint Water Crisis.</title>
        <authorList>
            <person name="Garner E."/>
            <person name="Brown C."/>
            <person name="Schwake O."/>
            <person name="Coil D."/>
            <person name="Jospin G."/>
            <person name="Eisen J."/>
            <person name="Edwards M."/>
            <person name="Pruden A."/>
        </authorList>
    </citation>
    <scope>NUCLEOTIDE SEQUENCE [LARGE SCALE GENOMIC DNA]</scope>
    <source>
        <strain evidence="2 5">Genessee03</strain>
    </source>
</reference>
<organism evidence="3 6">
    <name type="scientific">Legionella taurinensis</name>
    <dbReference type="NCBI Taxonomy" id="70611"/>
    <lineage>
        <taxon>Bacteria</taxon>
        <taxon>Pseudomonadati</taxon>
        <taxon>Pseudomonadota</taxon>
        <taxon>Gammaproteobacteria</taxon>
        <taxon>Legionellales</taxon>
        <taxon>Legionellaceae</taxon>
        <taxon>Legionella</taxon>
    </lineage>
</organism>
<evidence type="ECO:0000256" key="1">
    <source>
        <dbReference type="SAM" id="Phobius"/>
    </source>
</evidence>
<keyword evidence="1" id="KW-0812">Transmembrane</keyword>
<proteinExistence type="predicted"/>
<evidence type="ECO:0000313" key="3">
    <source>
        <dbReference type="EMBL" id="RJT45877.1"/>
    </source>
</evidence>
<comment type="caution">
    <text evidence="3">The sequence shown here is derived from an EMBL/GenBank/DDBJ whole genome shotgun (WGS) entry which is preliminary data.</text>
</comment>
<name>A0A3A5LGJ0_9GAMM</name>
<protein>
    <submittedName>
        <fullName evidence="4">DUF2165 domain-containing protein</fullName>
    </submittedName>
    <submittedName>
        <fullName evidence="3">DUF2165 family protein</fullName>
    </submittedName>
</protein>
<evidence type="ECO:0000313" key="4">
    <source>
        <dbReference type="EMBL" id="TID45573.1"/>
    </source>
</evidence>
<dbReference type="Proteomes" id="UP000270757">
    <property type="component" value="Unassembled WGS sequence"/>
</dbReference>
<dbReference type="Pfam" id="PF09933">
    <property type="entry name" value="DUF2165"/>
    <property type="match status" value="1"/>
</dbReference>
<keyword evidence="5" id="KW-1185">Reference proteome</keyword>
<evidence type="ECO:0000313" key="7">
    <source>
        <dbReference type="Proteomes" id="UP000306421"/>
    </source>
</evidence>
<sequence>MPTAIRFVKIPLIVSVATLIAWENRVDYSSNLSYVARIMTMDDVFVSSTPRSPAMQHPLLVHAAFLFIIFWECCIALLGWMGSVQALRKLKQSSSLINDLTITATRGFMLLLRMHAE</sequence>
<dbReference type="EMBL" id="QZWB01000010">
    <property type="protein sequence ID" value="RJT45877.1"/>
    <property type="molecule type" value="Genomic_DNA"/>
</dbReference>
<dbReference type="EMBL" id="QFGG01000002">
    <property type="protein sequence ID" value="TID45573.1"/>
    <property type="molecule type" value="Genomic_DNA"/>
</dbReference>
<dbReference type="RefSeq" id="WP_108290804.1">
    <property type="nucleotide sequence ID" value="NZ_CAAAIR010000010.1"/>
</dbReference>
<dbReference type="Proteomes" id="UP000251035">
    <property type="component" value="Unassembled WGS sequence"/>
</dbReference>
<accession>A0A3A5LGJ0</accession>
<dbReference type="Proteomes" id="UP000306421">
    <property type="component" value="Unassembled WGS sequence"/>
</dbReference>
<reference evidence="4 7" key="2">
    <citation type="submission" date="2018-04" db="EMBL/GenBank/DDBJ databases">
        <title>Whole genome sequence comparison of clinical and drinking water Legionella pneumophila isolates.</title>
        <authorList>
            <person name="Garner E."/>
        </authorList>
    </citation>
    <scope>NUCLEOTIDE SEQUENCE [LARGE SCALE GENOMIC DNA]</scope>
    <source>
        <strain evidence="4 7">WH02</strain>
    </source>
</reference>
<dbReference type="AlphaFoldDB" id="A0A3A5LGJ0"/>
<dbReference type="InterPro" id="IPR018681">
    <property type="entry name" value="DUF2165_transmembrane"/>
</dbReference>
<feature type="transmembrane region" description="Helical" evidence="1">
    <location>
        <begin position="59"/>
        <end position="81"/>
    </location>
</feature>
<gene>
    <name evidence="3" type="ORF">D6J04_09770</name>
    <name evidence="2" type="ORF">DB745_01960</name>
    <name evidence="4" type="ORF">DIZ81_01955</name>
</gene>
<dbReference type="EMBL" id="QCXM01000002">
    <property type="protein sequence ID" value="PUT48807.1"/>
    <property type="molecule type" value="Genomic_DNA"/>
</dbReference>
<evidence type="ECO:0000313" key="6">
    <source>
        <dbReference type="Proteomes" id="UP000270757"/>
    </source>
</evidence>